<sequence>MSGLALFLLLVSPILLFFFIYQISLVLSGTTTNEVEKWSSLHAAIDDKVLFAVYPAGSKQQDFESLIGKLEVIETEDQELDTRPKLLITDRKFLKNSYDFGPWNNLKLIY</sequence>
<accession>A0A1R1XVA5</accession>
<dbReference type="Proteomes" id="UP000187429">
    <property type="component" value="Unassembled WGS sequence"/>
</dbReference>
<dbReference type="EMBL" id="LSSM01003234">
    <property type="protein sequence ID" value="OMJ18597.1"/>
    <property type="molecule type" value="Genomic_DNA"/>
</dbReference>
<keyword evidence="2" id="KW-1185">Reference proteome</keyword>
<evidence type="ECO:0000313" key="1">
    <source>
        <dbReference type="EMBL" id="OMJ18597.1"/>
    </source>
</evidence>
<proteinExistence type="predicted"/>
<dbReference type="AlphaFoldDB" id="A0A1R1XVA5"/>
<reference evidence="2" key="1">
    <citation type="submission" date="2017-01" db="EMBL/GenBank/DDBJ databases">
        <authorList>
            <person name="Wang Y."/>
            <person name="White M."/>
            <person name="Kvist S."/>
            <person name="Moncalvo J.-M."/>
        </authorList>
    </citation>
    <scope>NUCLEOTIDE SEQUENCE [LARGE SCALE GENOMIC DNA]</scope>
    <source>
        <strain evidence="2">ID-206-W2</strain>
    </source>
</reference>
<protein>
    <submittedName>
        <fullName evidence="1">Uncharacterized protein</fullName>
    </submittedName>
</protein>
<evidence type="ECO:0000313" key="2">
    <source>
        <dbReference type="Proteomes" id="UP000187429"/>
    </source>
</evidence>
<name>A0A1R1XVA5_9FUNG</name>
<comment type="caution">
    <text evidence="1">The sequence shown here is derived from an EMBL/GenBank/DDBJ whole genome shotgun (WGS) entry which is preliminary data.</text>
</comment>
<gene>
    <name evidence="1" type="ORF">AYI69_g6942</name>
</gene>
<organism evidence="1 2">
    <name type="scientific">Smittium culicis</name>
    <dbReference type="NCBI Taxonomy" id="133412"/>
    <lineage>
        <taxon>Eukaryota</taxon>
        <taxon>Fungi</taxon>
        <taxon>Fungi incertae sedis</taxon>
        <taxon>Zoopagomycota</taxon>
        <taxon>Kickxellomycotina</taxon>
        <taxon>Harpellomycetes</taxon>
        <taxon>Harpellales</taxon>
        <taxon>Legeriomycetaceae</taxon>
        <taxon>Smittium</taxon>
    </lineage>
</organism>
<dbReference type="OrthoDB" id="9909019at2759"/>